<protein>
    <submittedName>
        <fullName evidence="2">DNA polymerase V subunit UmuD</fullName>
    </submittedName>
</protein>
<dbReference type="Gene3D" id="2.10.109.10">
    <property type="entry name" value="Umud Fragment, subunit A"/>
    <property type="match status" value="1"/>
</dbReference>
<dbReference type="CDD" id="cd06529">
    <property type="entry name" value="S24_LexA-like"/>
    <property type="match status" value="1"/>
</dbReference>
<evidence type="ECO:0000313" key="2">
    <source>
        <dbReference type="EMBL" id="RZO24066.1"/>
    </source>
</evidence>
<dbReference type="EMBL" id="SHBL01000015">
    <property type="protein sequence ID" value="RZO24066.1"/>
    <property type="molecule type" value="Genomic_DNA"/>
</dbReference>
<feature type="domain" description="Peptidase S24/S26A/S26B/S26C" evidence="1">
    <location>
        <begin position="19"/>
        <end position="126"/>
    </location>
</feature>
<dbReference type="SUPFAM" id="SSF51306">
    <property type="entry name" value="LexA/Signal peptidase"/>
    <property type="match status" value="1"/>
</dbReference>
<dbReference type="Proteomes" id="UP000320146">
    <property type="component" value="Unassembled WGS sequence"/>
</dbReference>
<comment type="caution">
    <text evidence="2">The sequence shown here is derived from an EMBL/GenBank/DDBJ whole genome shotgun (WGS) entry which is preliminary data.</text>
</comment>
<dbReference type="InterPro" id="IPR015927">
    <property type="entry name" value="Peptidase_S24_S26A/B/C"/>
</dbReference>
<organism evidence="2 3">
    <name type="scientific">SAR86 cluster bacterium</name>
    <dbReference type="NCBI Taxonomy" id="2030880"/>
    <lineage>
        <taxon>Bacteria</taxon>
        <taxon>Pseudomonadati</taxon>
        <taxon>Pseudomonadota</taxon>
        <taxon>Gammaproteobacteria</taxon>
        <taxon>SAR86 cluster</taxon>
    </lineage>
</organism>
<dbReference type="InterPro" id="IPR050077">
    <property type="entry name" value="LexA_repressor"/>
</dbReference>
<gene>
    <name evidence="2" type="ORF">EVA99_02380</name>
</gene>
<accession>A0A520MS86</accession>
<dbReference type="InterPro" id="IPR039418">
    <property type="entry name" value="LexA-like"/>
</dbReference>
<reference evidence="2 3" key="1">
    <citation type="submission" date="2019-02" db="EMBL/GenBank/DDBJ databases">
        <title>Prokaryotic population dynamics and viral predation in marine succession experiment using metagenomics: the confinement effect.</title>
        <authorList>
            <person name="Haro-Moreno J.M."/>
            <person name="Rodriguez-Valera F."/>
            <person name="Lopez-Perez M."/>
        </authorList>
    </citation>
    <scope>NUCLEOTIDE SEQUENCE [LARGE SCALE GENOMIC DNA]</scope>
    <source>
        <strain evidence="2">MED-G166</strain>
    </source>
</reference>
<dbReference type="Pfam" id="PF00717">
    <property type="entry name" value="Peptidase_S24"/>
    <property type="match status" value="1"/>
</dbReference>
<dbReference type="InterPro" id="IPR036286">
    <property type="entry name" value="LexA/Signal_pep-like_sf"/>
</dbReference>
<proteinExistence type="predicted"/>
<evidence type="ECO:0000313" key="3">
    <source>
        <dbReference type="Proteomes" id="UP000320146"/>
    </source>
</evidence>
<dbReference type="AlphaFoldDB" id="A0A520MS86"/>
<evidence type="ECO:0000259" key="1">
    <source>
        <dbReference type="Pfam" id="PF00717"/>
    </source>
</evidence>
<dbReference type="PANTHER" id="PTHR33516">
    <property type="entry name" value="LEXA REPRESSOR"/>
    <property type="match status" value="1"/>
</dbReference>
<dbReference type="PANTHER" id="PTHR33516:SF2">
    <property type="entry name" value="LEXA REPRESSOR-RELATED"/>
    <property type="match status" value="1"/>
</dbReference>
<sequence>MFSNKDYKDPFSHKKLKNSGFPSPANDYVENPININDLLIKRASATFLMRFKGDEMIFSGIKNNAILIIDRSLKPANGNIVVASINGEFLCRKILLGSKKALVTNCPNNKILDIDKIINFEFLGVVTSSINRY</sequence>
<name>A0A520MS86_9GAMM</name>